<protein>
    <submittedName>
        <fullName evidence="11">MBOAT family protein</fullName>
    </submittedName>
</protein>
<dbReference type="InterPro" id="IPR051085">
    <property type="entry name" value="MB_O-acyltransferase"/>
</dbReference>
<dbReference type="InterPro" id="IPR004299">
    <property type="entry name" value="MBOAT_fam"/>
</dbReference>
<keyword evidence="12" id="KW-1185">Reference proteome</keyword>
<keyword evidence="5 10" id="KW-0812">Transmembrane</keyword>
<dbReference type="PIRSF" id="PIRSF500217">
    <property type="entry name" value="AlgI"/>
    <property type="match status" value="1"/>
</dbReference>
<evidence type="ECO:0000256" key="7">
    <source>
        <dbReference type="ARBA" id="ARBA00023136"/>
    </source>
</evidence>
<feature type="transmembrane region" description="Helical" evidence="10">
    <location>
        <begin position="153"/>
        <end position="171"/>
    </location>
</feature>
<dbReference type="Proteomes" id="UP001374803">
    <property type="component" value="Chromosome"/>
</dbReference>
<evidence type="ECO:0000256" key="9">
    <source>
        <dbReference type="PIRNR" id="PIRNR016636"/>
    </source>
</evidence>
<dbReference type="Pfam" id="PF03062">
    <property type="entry name" value="MBOAT"/>
    <property type="match status" value="1"/>
</dbReference>
<dbReference type="EMBL" id="CP089983">
    <property type="protein sequence ID" value="WXB02979.1"/>
    <property type="molecule type" value="Genomic_DNA"/>
</dbReference>
<name>A0ABZ2KWA7_9BACT</name>
<proteinExistence type="inferred from homology"/>
<dbReference type="InterPro" id="IPR028362">
    <property type="entry name" value="AlgI"/>
</dbReference>
<evidence type="ECO:0000256" key="6">
    <source>
        <dbReference type="ARBA" id="ARBA00022989"/>
    </source>
</evidence>
<evidence type="ECO:0000256" key="4">
    <source>
        <dbReference type="ARBA" id="ARBA00022679"/>
    </source>
</evidence>
<feature type="transmembrane region" description="Helical" evidence="10">
    <location>
        <begin position="226"/>
        <end position="244"/>
    </location>
</feature>
<dbReference type="PANTHER" id="PTHR13285">
    <property type="entry name" value="ACYLTRANSFERASE"/>
    <property type="match status" value="1"/>
</dbReference>
<comment type="subcellular location">
    <subcellularLocation>
        <location evidence="1">Cell membrane</location>
        <topology evidence="1">Multi-pass membrane protein</topology>
    </subcellularLocation>
</comment>
<feature type="transmembrane region" description="Helical" evidence="10">
    <location>
        <begin position="411"/>
        <end position="432"/>
    </location>
</feature>
<feature type="transmembrane region" description="Helical" evidence="10">
    <location>
        <begin position="112"/>
        <end position="132"/>
    </location>
</feature>
<evidence type="ECO:0000313" key="12">
    <source>
        <dbReference type="Proteomes" id="UP001374803"/>
    </source>
</evidence>
<feature type="transmembrane region" description="Helical" evidence="10">
    <location>
        <begin position="72"/>
        <end position="92"/>
    </location>
</feature>
<keyword evidence="6 10" id="KW-1133">Transmembrane helix</keyword>
<evidence type="ECO:0000256" key="1">
    <source>
        <dbReference type="ARBA" id="ARBA00004651"/>
    </source>
</evidence>
<keyword evidence="7 9" id="KW-0472">Membrane</keyword>
<dbReference type="PIRSF" id="PIRSF016636">
    <property type="entry name" value="AlgI_DltB"/>
    <property type="match status" value="1"/>
</dbReference>
<dbReference type="PANTHER" id="PTHR13285:SF23">
    <property type="entry name" value="TEICHOIC ACID D-ALANYLTRANSFERASE"/>
    <property type="match status" value="1"/>
</dbReference>
<feature type="transmembrane region" description="Helical" evidence="10">
    <location>
        <begin position="314"/>
        <end position="339"/>
    </location>
</feature>
<reference evidence="11" key="1">
    <citation type="submission" date="2021-12" db="EMBL/GenBank/DDBJ databases">
        <title>Discovery of the Pendulisporaceae a myxobacterial family with distinct sporulation behavior and unique specialized metabolism.</title>
        <authorList>
            <person name="Garcia R."/>
            <person name="Popoff A."/>
            <person name="Bader C.D."/>
            <person name="Loehr J."/>
            <person name="Walesch S."/>
            <person name="Walt C."/>
            <person name="Boldt J."/>
            <person name="Bunk B."/>
            <person name="Haeckl F.J.F.P.J."/>
            <person name="Gunesch A.P."/>
            <person name="Birkelbach J."/>
            <person name="Nuebel U."/>
            <person name="Pietschmann T."/>
            <person name="Bach T."/>
            <person name="Mueller R."/>
        </authorList>
    </citation>
    <scope>NUCLEOTIDE SEQUENCE</scope>
    <source>
        <strain evidence="11">MSr11367</strain>
    </source>
</reference>
<evidence type="ECO:0000256" key="5">
    <source>
        <dbReference type="ARBA" id="ARBA00022692"/>
    </source>
</evidence>
<evidence type="ECO:0000313" key="11">
    <source>
        <dbReference type="EMBL" id="WXB02979.1"/>
    </source>
</evidence>
<organism evidence="11 12">
    <name type="scientific">Pendulispora rubella</name>
    <dbReference type="NCBI Taxonomy" id="2741070"/>
    <lineage>
        <taxon>Bacteria</taxon>
        <taxon>Pseudomonadati</taxon>
        <taxon>Myxococcota</taxon>
        <taxon>Myxococcia</taxon>
        <taxon>Myxococcales</taxon>
        <taxon>Sorangiineae</taxon>
        <taxon>Pendulisporaceae</taxon>
        <taxon>Pendulispora</taxon>
    </lineage>
</organism>
<evidence type="ECO:0000256" key="3">
    <source>
        <dbReference type="ARBA" id="ARBA00022475"/>
    </source>
</evidence>
<comment type="similarity">
    <text evidence="2 9">Belongs to the membrane-bound acyltransferase family.</text>
</comment>
<feature type="transmembrane region" description="Helical" evidence="10">
    <location>
        <begin position="359"/>
        <end position="376"/>
    </location>
</feature>
<keyword evidence="4 9" id="KW-0808">Transferase</keyword>
<evidence type="ECO:0000256" key="8">
    <source>
        <dbReference type="ARBA" id="ARBA00023315"/>
    </source>
</evidence>
<keyword evidence="8 9" id="KW-0012">Acyltransferase</keyword>
<sequence length="476" mass="53025">MVFSSPFFLFLFLPAVLTLYFIAPHVARNAVLLLASLLFYAWGEPRFIVVLLASVSLNYALGLLVERYREGLLGKAVLFGAVALNIGLLLFYKYAVFAMETVEALRAFAFPGAGPITIGHIELPLGISFFTFHQLSYVIDVRRRHATAQRNPFRLALYIAFFPQLIAGPIVRYHEIAHQLVWRHVDTVRFAAGAERFILGLGKKMLIANTVAVSADAIFALPADQLATPLAWLGIVCYSLQIYFDFSGYSDMAVGLAALFGFRFPENFDYPYVSASLTEFWRRWHISLSRWFRDYLYIPLGGNRGSPLRTYANLATVFFLCGLWHGASWTFVVWGIYHGVFLVVERAGLGKVLAKWPRMLQHAYALLAIMMGWVLFRADTLRHASVYFRALAGLGPRVDYNGTIYLDSERALAILVGVVASAACLPAVRSAIVRRADAASAGIASTVRVAGFGLVFVGCAIKLSANTYNPFIYFRF</sequence>
<feature type="transmembrane region" description="Helical" evidence="10">
    <location>
        <begin position="438"/>
        <end position="461"/>
    </location>
</feature>
<feature type="transmembrane region" description="Helical" evidence="10">
    <location>
        <begin position="47"/>
        <end position="65"/>
    </location>
</feature>
<keyword evidence="3 9" id="KW-1003">Cell membrane</keyword>
<evidence type="ECO:0000256" key="2">
    <source>
        <dbReference type="ARBA" id="ARBA00010323"/>
    </source>
</evidence>
<gene>
    <name evidence="11" type="ORF">LVJ94_39485</name>
</gene>
<feature type="transmembrane region" description="Helical" evidence="10">
    <location>
        <begin position="7"/>
        <end position="27"/>
    </location>
</feature>
<dbReference type="RefSeq" id="WP_394832605.1">
    <property type="nucleotide sequence ID" value="NZ_CP089929.1"/>
</dbReference>
<accession>A0ABZ2KWA7</accession>
<evidence type="ECO:0000256" key="10">
    <source>
        <dbReference type="SAM" id="Phobius"/>
    </source>
</evidence>
<dbReference type="InterPro" id="IPR024194">
    <property type="entry name" value="Ac/AlaTfrase_AlgI/DltB"/>
</dbReference>